<comment type="caution">
    <text evidence="1">The sequence shown here is derived from an EMBL/GenBank/DDBJ whole genome shotgun (WGS) entry which is preliminary data.</text>
</comment>
<sequence length="629" mass="68120">MGASEPLYVALRTADNLKSVNLTDSTKYFWPKEGEWIPMVGLSNSDGYSDVTESIPLQAIGATGAIVAANVRAVVELLHQAQRWKDGDDVSPVIMDIIMPGSNPAKILSQIIKDWDGSLFGDTTFDHINVRKQANMTLNLTRAGVWYHTSYRYSNLWTETDFGTVAPTTVNNGVTASVIAMSGFYGGRAYLQLTKASVAAANSYPSSLGYPVTAGQTYTLVFSHSHTNITSADVQLVRAGPVGVSGAPVTISLSTTAIDTDPRRFAATFVSSFTGTVYPYFQFSGPSGATFRIAEIMLLTGSQLTELWHPQYGELVNAIASASSTSPDLGNLQWRWSHAAYSPVEMTIQRTNGQLDYRHPAQFLIFSDKQTGLTPGYSVEYTSYTGTYGAPFTQALEGDAFGGAVLRYTPVGTAVAKSAWAWLPNASGGFSAWNGLLNILAGLRNNSPSTTFTVWIEIADYTDIVIAETPKRVIAANATTPTWYLLGVASVARRRTAAKWRWCVQASAASGTIDLNPALFAKIQPGAKVVQTDVLDLGSTKNFTKIVIDHQLLADRGPSVSTYNDGVSPVIDTPFSWWTNPMIQMTGDKLYGYMLAMNGAKWKTYLTGGSTVQTWQMTARRLPAYPTAE</sequence>
<accession>A0A0P6XBU9</accession>
<gene>
    <name evidence="1" type="ORF">SE18_24595</name>
</gene>
<dbReference type="AlphaFoldDB" id="A0A0P6XBU9"/>
<organism evidence="1 2">
    <name type="scientific">Herpetosiphon geysericola</name>
    <dbReference type="NCBI Taxonomy" id="70996"/>
    <lineage>
        <taxon>Bacteria</taxon>
        <taxon>Bacillati</taxon>
        <taxon>Chloroflexota</taxon>
        <taxon>Chloroflexia</taxon>
        <taxon>Herpetosiphonales</taxon>
        <taxon>Herpetosiphonaceae</taxon>
        <taxon>Herpetosiphon</taxon>
    </lineage>
</organism>
<dbReference type="EMBL" id="LGKP01000040">
    <property type="protein sequence ID" value="KPL80237.1"/>
    <property type="molecule type" value="Genomic_DNA"/>
</dbReference>
<dbReference type="Proteomes" id="UP000050277">
    <property type="component" value="Unassembled WGS sequence"/>
</dbReference>
<protein>
    <submittedName>
        <fullName evidence="1">Uncharacterized protein</fullName>
    </submittedName>
</protein>
<evidence type="ECO:0000313" key="1">
    <source>
        <dbReference type="EMBL" id="KPL80237.1"/>
    </source>
</evidence>
<evidence type="ECO:0000313" key="2">
    <source>
        <dbReference type="Proteomes" id="UP000050277"/>
    </source>
</evidence>
<keyword evidence="2" id="KW-1185">Reference proteome</keyword>
<dbReference type="STRING" id="70996.SE18_24595"/>
<proteinExistence type="predicted"/>
<name>A0A0P6XBU9_9CHLR</name>
<reference evidence="1 2" key="1">
    <citation type="submission" date="2015-07" db="EMBL/GenBank/DDBJ databases">
        <title>Whole genome sequence of Herpetosiphon geysericola DSM 7119.</title>
        <authorList>
            <person name="Hemp J."/>
            <person name="Ward L.M."/>
            <person name="Pace L.A."/>
            <person name="Fischer W.W."/>
        </authorList>
    </citation>
    <scope>NUCLEOTIDE SEQUENCE [LARGE SCALE GENOMIC DNA]</scope>
    <source>
        <strain evidence="1 2">DSM 7119</strain>
    </source>
</reference>